<comment type="caution">
    <text evidence="6">The sequence shown here is derived from an EMBL/GenBank/DDBJ whole genome shotgun (WGS) entry which is preliminary data.</text>
</comment>
<feature type="domain" description="DUF4352" evidence="4">
    <location>
        <begin position="53"/>
        <end position="143"/>
    </location>
</feature>
<dbReference type="InterPro" id="IPR031343">
    <property type="entry name" value="DUF5105"/>
</dbReference>
<gene>
    <name evidence="6" type="ORF">C4K46_03395</name>
</gene>
<feature type="region of interest" description="Disordered" evidence="2">
    <location>
        <begin position="202"/>
        <end position="234"/>
    </location>
</feature>
<sequence length="396" mass="44582">MNKFLKYTATFLAVATLAACSSGAKKASQDGAASNNEFEFRVKEGFYVKPQDESAESDYLALKVEVKNKSKKSQEINNTEFALYDSDDEKIEPVRLYSDDDKFKTLSYQTISKGKTTSGYIVYEVEKGAKYELHFTPTTYDTKSKGKNDLEIKLNTSKYEDNIDQAKEVTQKFVEGVFLNGEASGQASNVSVENPGGQIVALADKEKKSSDKDSSKDSSDEKKDSKKKDDLKVSNNIEKEREDYVAAFAKNLDSWFTYYEPSEAESRTFVQAYMKANAKRAKITYTIKSYLPDKAEVYVRPEVIDVSNLKTSDILSSWVEQNRGQYNNLSDAYKAAEKYILEQAPSKFESTPLTTDTVGDKEGYLLKLTKSKGKWKIDTSDYSYKNLVSAFGGRSY</sequence>
<protein>
    <submittedName>
        <fullName evidence="6">DUF5105 domain-containing protein</fullName>
    </submittedName>
</protein>
<name>A0ABS5B2C2_9STRE</name>
<dbReference type="InterPro" id="IPR029050">
    <property type="entry name" value="Immunoprotect_excell_Ig-like"/>
</dbReference>
<evidence type="ECO:0000259" key="5">
    <source>
        <dbReference type="Pfam" id="PF17118"/>
    </source>
</evidence>
<dbReference type="Pfam" id="PF11611">
    <property type="entry name" value="DUF4352"/>
    <property type="match status" value="1"/>
</dbReference>
<dbReference type="Proteomes" id="UP001519296">
    <property type="component" value="Unassembled WGS sequence"/>
</dbReference>
<feature type="compositionally biased region" description="Basic and acidic residues" evidence="2">
    <location>
        <begin position="203"/>
        <end position="234"/>
    </location>
</feature>
<dbReference type="Pfam" id="PF17118">
    <property type="entry name" value="DUF5105"/>
    <property type="match status" value="1"/>
</dbReference>
<evidence type="ECO:0000259" key="4">
    <source>
        <dbReference type="Pfam" id="PF11611"/>
    </source>
</evidence>
<keyword evidence="7" id="KW-1185">Reference proteome</keyword>
<evidence type="ECO:0000313" key="6">
    <source>
        <dbReference type="EMBL" id="MBP2622980.1"/>
    </source>
</evidence>
<organism evidence="6 7">
    <name type="scientific">Streptococcus oricebi</name>
    <dbReference type="NCBI Taxonomy" id="1547447"/>
    <lineage>
        <taxon>Bacteria</taxon>
        <taxon>Bacillati</taxon>
        <taxon>Bacillota</taxon>
        <taxon>Bacilli</taxon>
        <taxon>Lactobacillales</taxon>
        <taxon>Streptococcaceae</taxon>
        <taxon>Streptococcus</taxon>
    </lineage>
</organism>
<dbReference type="Gene3D" id="2.60.40.1240">
    <property type="match status" value="1"/>
</dbReference>
<dbReference type="RefSeq" id="WP_209627412.1">
    <property type="nucleotide sequence ID" value="NZ_PRDG01000002.1"/>
</dbReference>
<evidence type="ECO:0000256" key="1">
    <source>
        <dbReference type="ARBA" id="ARBA00022729"/>
    </source>
</evidence>
<feature type="chain" id="PRO_5045128799" evidence="3">
    <location>
        <begin position="28"/>
        <end position="396"/>
    </location>
</feature>
<dbReference type="PROSITE" id="PS51257">
    <property type="entry name" value="PROKAR_LIPOPROTEIN"/>
    <property type="match status" value="1"/>
</dbReference>
<evidence type="ECO:0000313" key="7">
    <source>
        <dbReference type="Proteomes" id="UP001519296"/>
    </source>
</evidence>
<evidence type="ECO:0000256" key="3">
    <source>
        <dbReference type="SAM" id="SignalP"/>
    </source>
</evidence>
<dbReference type="InterPro" id="IPR029051">
    <property type="entry name" value="DUF4352"/>
</dbReference>
<proteinExistence type="predicted"/>
<keyword evidence="1 3" id="KW-0732">Signal</keyword>
<dbReference type="EMBL" id="PRDG01000002">
    <property type="protein sequence ID" value="MBP2622980.1"/>
    <property type="molecule type" value="Genomic_DNA"/>
</dbReference>
<accession>A0ABS5B2C2</accession>
<feature type="signal peptide" evidence="3">
    <location>
        <begin position="1"/>
        <end position="27"/>
    </location>
</feature>
<reference evidence="6 7" key="1">
    <citation type="submission" date="2018-02" db="EMBL/GenBank/DDBJ databases">
        <title>Draft genome sequence of Streptococcus oricebi CCUG 70868T type strain.</title>
        <authorList>
            <person name="Mendez V."/>
            <person name="Salva-Serra F."/>
            <person name="Jaen-Luchoro D."/>
            <person name="Gonzales-Siles L."/>
            <person name="Karlsson R."/>
            <person name="Engstrom-Jakobsson H."/>
            <person name="Busquets A."/>
            <person name="Gomila M."/>
            <person name="Pineiro-Iglesias B."/>
            <person name="Bennasar-Figueras A."/>
            <person name="Seeger M."/>
            <person name="Moore E."/>
        </authorList>
    </citation>
    <scope>NUCLEOTIDE SEQUENCE [LARGE SCALE GENOMIC DNA]</scope>
    <source>
        <strain evidence="6 7">CCUG 70868</strain>
    </source>
</reference>
<feature type="domain" description="DUF5105" evidence="5">
    <location>
        <begin position="223"/>
        <end position="391"/>
    </location>
</feature>
<evidence type="ECO:0000256" key="2">
    <source>
        <dbReference type="SAM" id="MobiDB-lite"/>
    </source>
</evidence>